<keyword evidence="1" id="KW-0472">Membrane</keyword>
<proteinExistence type="predicted"/>
<feature type="domain" description="Beta-lactamase-related" evidence="2">
    <location>
        <begin position="65"/>
        <end position="379"/>
    </location>
</feature>
<feature type="transmembrane region" description="Helical" evidence="1">
    <location>
        <begin position="551"/>
        <end position="575"/>
    </location>
</feature>
<gene>
    <name evidence="3" type="ORF">F8568_043250</name>
</gene>
<name>A0A6I4MQM8_9ACTN</name>
<organism evidence="3 4">
    <name type="scientific">Actinomadura physcomitrii</name>
    <dbReference type="NCBI Taxonomy" id="2650748"/>
    <lineage>
        <taxon>Bacteria</taxon>
        <taxon>Bacillati</taxon>
        <taxon>Actinomycetota</taxon>
        <taxon>Actinomycetes</taxon>
        <taxon>Streptosporangiales</taxon>
        <taxon>Thermomonosporaceae</taxon>
        <taxon>Actinomadura</taxon>
    </lineage>
</organism>
<dbReference type="SUPFAM" id="SSF56601">
    <property type="entry name" value="beta-lactamase/transpeptidase-like"/>
    <property type="match status" value="1"/>
</dbReference>
<feature type="transmembrane region" description="Helical" evidence="1">
    <location>
        <begin position="517"/>
        <end position="539"/>
    </location>
</feature>
<dbReference type="InterPro" id="IPR050491">
    <property type="entry name" value="AmpC-like"/>
</dbReference>
<dbReference type="InterPro" id="IPR001466">
    <property type="entry name" value="Beta-lactam-related"/>
</dbReference>
<dbReference type="PANTHER" id="PTHR46825:SF9">
    <property type="entry name" value="BETA-LACTAMASE-RELATED DOMAIN-CONTAINING PROTEIN"/>
    <property type="match status" value="1"/>
</dbReference>
<keyword evidence="4" id="KW-1185">Reference proteome</keyword>
<keyword evidence="1" id="KW-1133">Transmembrane helix</keyword>
<dbReference type="PANTHER" id="PTHR46825">
    <property type="entry name" value="D-ALANYL-D-ALANINE-CARBOXYPEPTIDASE/ENDOPEPTIDASE AMPH"/>
    <property type="match status" value="1"/>
</dbReference>
<feature type="transmembrane region" description="Helical" evidence="1">
    <location>
        <begin position="595"/>
        <end position="618"/>
    </location>
</feature>
<sequence length="657" mass="70789">MHRTGTHSVQADERGGGAAKRPRFLVRWTALPLALGMALGPLTPAAASPPSPPSAPDMRNVGSLVDAIVPNQLAEEKIPGAAVTVVAGGRTVFSKGYGLADVGRRMPVSAERTEFFTGSLAKTITANAVLKLAGEGRIDLDADVNTYLRRFKVTEAPGRPVRVRDLLTHTAGFEDDVLGRSWGDPDDVPRLADLAEDRPDRVRPPGTLVAYDNYAYTLAGYLVEVVSGQPFDQYVQRELLAPLGMSGTTFALRRPPAIDAALAKGYRPDGDGFTAYRRYYGAAPSGVGPVTTAADMGRYMIAQLRHDPLLGKDAAVRMQARQYAQDPRLPGMGYGLEEWPRNGRRRLVKGGDVTGFHQIMALLPDDGVGIYVVYNGEGTSMGKGTVLAERLVDRLVDRYFPARRPAPSRPIGADASKYAGTYVPSRRRGDLLRFSTLFNPVTVEATGDGTLHTTGLSPDPDKPEQDWTQIGPGLFAERGGQERIAFDGHGRLAGGHTEEASAFERRDGLSSPVLHQVLVYAGLTAFLLSFAGVPIAALVRRLRKRRADHPSAWWLAWLTSALVLVFVAVLAWLFIVDSNNAGDVIFLGSPLLTGGLLASSSAFVLTAGLAICSIIAWLRRWWCLPSRIAYTAHTLCAASFMTVAYIYHLVGGVFAAS</sequence>
<reference evidence="3" key="1">
    <citation type="submission" date="2019-12" db="EMBL/GenBank/DDBJ databases">
        <title>Actinomadura physcomitrii sp. nov., a novel actinomycete isolated from moss [Physcomitrium sphaericum (Ludw) Fuernr].</title>
        <authorList>
            <person name="Zhuang X."/>
        </authorList>
    </citation>
    <scope>NUCLEOTIDE SEQUENCE [LARGE SCALE GENOMIC DNA]</scope>
    <source>
        <strain evidence="3">LD22</strain>
    </source>
</reference>
<protein>
    <submittedName>
        <fullName evidence="3">Serine hydrolase</fullName>
    </submittedName>
</protein>
<evidence type="ECO:0000259" key="2">
    <source>
        <dbReference type="Pfam" id="PF00144"/>
    </source>
</evidence>
<dbReference type="GO" id="GO:0016787">
    <property type="term" value="F:hydrolase activity"/>
    <property type="evidence" value="ECO:0007669"/>
    <property type="project" value="UniProtKB-KW"/>
</dbReference>
<evidence type="ECO:0000256" key="1">
    <source>
        <dbReference type="SAM" id="Phobius"/>
    </source>
</evidence>
<accession>A0A6I4MQM8</accession>
<keyword evidence="3" id="KW-0378">Hydrolase</keyword>
<evidence type="ECO:0000313" key="4">
    <source>
        <dbReference type="Proteomes" id="UP000462055"/>
    </source>
</evidence>
<dbReference type="Proteomes" id="UP000462055">
    <property type="component" value="Unassembled WGS sequence"/>
</dbReference>
<dbReference type="Gene3D" id="3.40.710.10">
    <property type="entry name" value="DD-peptidase/beta-lactamase superfamily"/>
    <property type="match status" value="1"/>
</dbReference>
<comment type="caution">
    <text evidence="3">The sequence shown here is derived from an EMBL/GenBank/DDBJ whole genome shotgun (WGS) entry which is preliminary data.</text>
</comment>
<dbReference type="Pfam" id="PF00144">
    <property type="entry name" value="Beta-lactamase"/>
    <property type="match status" value="1"/>
</dbReference>
<dbReference type="InterPro" id="IPR012338">
    <property type="entry name" value="Beta-lactam/transpept-like"/>
</dbReference>
<feature type="transmembrane region" description="Helical" evidence="1">
    <location>
        <begin position="630"/>
        <end position="650"/>
    </location>
</feature>
<keyword evidence="1" id="KW-0812">Transmembrane</keyword>
<dbReference type="AlphaFoldDB" id="A0A6I4MQM8"/>
<dbReference type="EMBL" id="WBMS02000062">
    <property type="protein sequence ID" value="MWA07045.1"/>
    <property type="molecule type" value="Genomic_DNA"/>
</dbReference>
<evidence type="ECO:0000313" key="3">
    <source>
        <dbReference type="EMBL" id="MWA07045.1"/>
    </source>
</evidence>